<dbReference type="RefSeq" id="WP_386190015.1">
    <property type="nucleotide sequence ID" value="NZ_JBHSBC010000012.1"/>
</dbReference>
<dbReference type="Proteomes" id="UP001595698">
    <property type="component" value="Unassembled WGS sequence"/>
</dbReference>
<dbReference type="InterPro" id="IPR001107">
    <property type="entry name" value="Band_7"/>
</dbReference>
<evidence type="ECO:0000256" key="1">
    <source>
        <dbReference type="SAM" id="Coils"/>
    </source>
</evidence>
<keyword evidence="1" id="KW-0175">Coiled coil</keyword>
<name>A0ABV8F1W7_9ACTN</name>
<evidence type="ECO:0000259" key="2">
    <source>
        <dbReference type="Pfam" id="PF01145"/>
    </source>
</evidence>
<gene>
    <name evidence="3" type="ORF">ACFOYY_14310</name>
</gene>
<dbReference type="EMBL" id="JBHSBC010000012">
    <property type="protein sequence ID" value="MFC3981307.1"/>
    <property type="molecule type" value="Genomic_DNA"/>
</dbReference>
<evidence type="ECO:0000313" key="3">
    <source>
        <dbReference type="EMBL" id="MFC3981307.1"/>
    </source>
</evidence>
<accession>A0ABV8F1W7</accession>
<keyword evidence="4" id="KW-1185">Reference proteome</keyword>
<proteinExistence type="predicted"/>
<feature type="coiled-coil region" evidence="1">
    <location>
        <begin position="367"/>
        <end position="414"/>
    </location>
</feature>
<organism evidence="3 4">
    <name type="scientific">Streptosporangium jomthongense</name>
    <dbReference type="NCBI Taxonomy" id="1193683"/>
    <lineage>
        <taxon>Bacteria</taxon>
        <taxon>Bacillati</taxon>
        <taxon>Actinomycetota</taxon>
        <taxon>Actinomycetes</taxon>
        <taxon>Streptosporangiales</taxon>
        <taxon>Streptosporangiaceae</taxon>
        <taxon>Streptosporangium</taxon>
    </lineage>
</organism>
<protein>
    <submittedName>
        <fullName evidence="3">SPFH domain-containing protein</fullName>
    </submittedName>
</protein>
<evidence type="ECO:0000313" key="4">
    <source>
        <dbReference type="Proteomes" id="UP001595698"/>
    </source>
</evidence>
<sequence>MSGLVVKLSKGEIGIVRRRVGRIHPEDEGREIRVQETSPGVQAAVLQSDRIHVLPGVLYEVTVVRRTEVPLGTIGVVVARDGAPPSPVRNLAPHVECRDFQDGVAFLRNGGTRGRQPGVLRGGASYAINTELFEVITVNTPVEGRHGLTDDDLREITIPEGTTGVVVVREGEPAGEEEGALGRRVPGHASFQLPTVFLDGGGQRGVQEETLGGGDYRINPWFARVVQIPTRVLVLDWKRPEQKRPTNLDSSLDQIRINVEGYWVRFDMSQTIQIPARAAPVLVSRVGEQKTAQDDPPVRRFIDKVLAQTVESYFQRAAAGRLTLDFLDSPEPIRLELAGQVREALGDWQVTAISTTIGEFEPEDTTIHELRKANVEARTRKQRLQHENENADIEEEIKRKRIRTERERRRLEAVILEEQVRLLGADHVAMERFMSHLKEIGVPTYVGGNAEGILQYMPLQVAQEVISTALNGPRRPEIARGPSGGRVEAELKRALTDQRSALLADMGGEPPLEQRVVLCLGREDDHADVRDALDRFVRSCGWTVAGESEPVTDPWFQTVTIRAADAGRAATSEELEAELRRATDREAPGSDLAAELVEVLEGTTPAVLLVGPVLLAAAGGEHAVLRLGHRQLSHLIRRPGRLLTEPLAVVAELRASSGGAG</sequence>
<feature type="domain" description="Band 7" evidence="2">
    <location>
        <begin position="204"/>
        <end position="386"/>
    </location>
</feature>
<reference evidence="4" key="1">
    <citation type="journal article" date="2019" name="Int. J. Syst. Evol. Microbiol.">
        <title>The Global Catalogue of Microorganisms (GCM) 10K type strain sequencing project: providing services to taxonomists for standard genome sequencing and annotation.</title>
        <authorList>
            <consortium name="The Broad Institute Genomics Platform"/>
            <consortium name="The Broad Institute Genome Sequencing Center for Infectious Disease"/>
            <person name="Wu L."/>
            <person name="Ma J."/>
        </authorList>
    </citation>
    <scope>NUCLEOTIDE SEQUENCE [LARGE SCALE GENOMIC DNA]</scope>
    <source>
        <strain evidence="4">TBRC 7912</strain>
    </source>
</reference>
<dbReference type="Pfam" id="PF01145">
    <property type="entry name" value="Band_7"/>
    <property type="match status" value="1"/>
</dbReference>
<comment type="caution">
    <text evidence="3">The sequence shown here is derived from an EMBL/GenBank/DDBJ whole genome shotgun (WGS) entry which is preliminary data.</text>
</comment>